<dbReference type="CDD" id="cd00167">
    <property type="entry name" value="SANT"/>
    <property type="match status" value="1"/>
</dbReference>
<dbReference type="EMBL" id="AAGLPX010000092">
    <property type="protein sequence ID" value="EBP4001972.1"/>
    <property type="molecule type" value="Genomic_DNA"/>
</dbReference>
<reference evidence="1" key="1">
    <citation type="submission" date="2018-07" db="EMBL/GenBank/DDBJ databases">
        <authorList>
            <consortium name="GenomeTrakr network: Whole genome sequencing for foodborne pathogen traceback"/>
        </authorList>
    </citation>
    <scope>NUCLEOTIDE SEQUENCE [LARGE SCALE GENOMIC DNA]</scope>
    <source>
        <strain evidence="1">CFSAN002851</strain>
    </source>
</reference>
<sequence>MILPPMGAPGKCPAHRRPWTAEEDELLISLHGKKTIAEMVKLLPAPGRSFYAVQIRIRGLRERFPELIDYVSLPWTQEHDNFLRKNRHTMTAKEIGNRLTPRRTEASVTLRAFRLGISLYKCGDNLPITRHKDEDVILIRELYDSSDLSFKKIGRKFDISESMTAWLYHHRHTAIDAIAREYLPR</sequence>
<evidence type="ECO:0000313" key="1">
    <source>
        <dbReference type="EMBL" id="EBP4001972.1"/>
    </source>
</evidence>
<dbReference type="InterPro" id="IPR001005">
    <property type="entry name" value="SANT/Myb"/>
</dbReference>
<comment type="caution">
    <text evidence="1">The sequence shown here is derived from an EMBL/GenBank/DDBJ whole genome shotgun (WGS) entry which is preliminary data.</text>
</comment>
<dbReference type="AlphaFoldDB" id="A0A5U3F1W1"/>
<name>A0A5U3F1W1_SALET</name>
<organism evidence="1">
    <name type="scientific">Salmonella enterica I</name>
    <dbReference type="NCBI Taxonomy" id="59201"/>
    <lineage>
        <taxon>Bacteria</taxon>
        <taxon>Pseudomonadati</taxon>
        <taxon>Pseudomonadota</taxon>
        <taxon>Gammaproteobacteria</taxon>
        <taxon>Enterobacterales</taxon>
        <taxon>Enterobacteriaceae</taxon>
        <taxon>Salmonella</taxon>
    </lineage>
</organism>
<protein>
    <submittedName>
        <fullName evidence="1">AsnC family protein</fullName>
    </submittedName>
</protein>
<dbReference type="Proteomes" id="UP000839575">
    <property type="component" value="Unassembled WGS sequence"/>
</dbReference>
<proteinExistence type="predicted"/>
<gene>
    <name evidence="1" type="ORF">S301_25785</name>
</gene>
<accession>A0A5U3F1W1</accession>